<reference evidence="1 2" key="1">
    <citation type="submission" date="2015-01" db="EMBL/GenBank/DDBJ databases">
        <title>Genome Sequencing of Rickettsiales /home/snadendla/prok_pipe/test/illegal_ec_num.txt.</title>
        <authorList>
            <person name="Daugherty S.C."/>
            <person name="Su Q."/>
            <person name="Abolude K."/>
            <person name="Beier-Sexton M."/>
            <person name="Carlyon J.A."/>
            <person name="Carter R."/>
            <person name="Day N.P."/>
            <person name="Dumler S.J."/>
            <person name="Dyachenko V."/>
            <person name="Godinez A."/>
            <person name="Kurtti T.J."/>
            <person name="Lichay M."/>
            <person name="Mullins K.E."/>
            <person name="Ott S."/>
            <person name="Pappas-Brown V."/>
            <person name="Paris D.H."/>
            <person name="Patel P."/>
            <person name="Richards A.L."/>
            <person name="Sadzewicz L."/>
            <person name="Sears K."/>
            <person name="Seidman D."/>
            <person name="Sengamalay N."/>
            <person name="Stenos J."/>
            <person name="Tallon L.J."/>
            <person name="Vincent G."/>
            <person name="Fraser C.M."/>
            <person name="Munderloh U."/>
            <person name="Dunning-Hotopp J.C."/>
        </authorList>
    </citation>
    <scope>NUCLEOTIDE SEQUENCE [LARGE SCALE GENOMIC DNA]</scope>
    <source>
        <strain evidence="1 2">T170-B</strain>
    </source>
</reference>
<keyword evidence="2" id="KW-1185">Reference proteome</keyword>
<proteinExistence type="predicted"/>
<evidence type="ECO:0000313" key="2">
    <source>
        <dbReference type="Proteomes" id="UP000033736"/>
    </source>
</evidence>
<organism evidence="1 2">
    <name type="scientific">Rickettsia argasii T170-B</name>
    <dbReference type="NCBI Taxonomy" id="1268837"/>
    <lineage>
        <taxon>Bacteria</taxon>
        <taxon>Pseudomonadati</taxon>
        <taxon>Pseudomonadota</taxon>
        <taxon>Alphaproteobacteria</taxon>
        <taxon>Rickettsiales</taxon>
        <taxon>Rickettsiaceae</taxon>
        <taxon>Rickettsieae</taxon>
        <taxon>Rickettsia</taxon>
        <taxon>spotted fever group</taxon>
    </lineage>
</organism>
<name>A0A0F3RCP6_9RICK</name>
<evidence type="ECO:0000313" key="1">
    <source>
        <dbReference type="EMBL" id="KJW04200.1"/>
    </source>
</evidence>
<dbReference type="AlphaFoldDB" id="A0A0F3RCP6"/>
<sequence length="51" mass="6119">MSKKKNSKPKHDEVIRVAFENPIVTQEFFETYLLPHIKTLLSFEALRMEKR</sequence>
<protein>
    <submittedName>
        <fullName evidence="1">Transposase, YhgA-like family protein</fullName>
    </submittedName>
</protein>
<dbReference type="Proteomes" id="UP000033736">
    <property type="component" value="Unassembled WGS sequence"/>
</dbReference>
<dbReference type="EMBL" id="LAOQ01000005">
    <property type="protein sequence ID" value="KJW04200.1"/>
    <property type="molecule type" value="Genomic_DNA"/>
</dbReference>
<dbReference type="RefSeq" id="WP_261368747.1">
    <property type="nucleotide sequence ID" value="NZ_LAOQ01000005.1"/>
</dbReference>
<gene>
    <name evidence="1" type="ORF">RAT170B_1340</name>
</gene>
<accession>A0A0F3RCP6</accession>
<comment type="caution">
    <text evidence="1">The sequence shown here is derived from an EMBL/GenBank/DDBJ whole genome shotgun (WGS) entry which is preliminary data.</text>
</comment>